<evidence type="ECO:0000259" key="18">
    <source>
        <dbReference type="Pfam" id="PF16209"/>
    </source>
</evidence>
<feature type="binding site" evidence="14">
    <location>
        <position position="395"/>
    </location>
    <ligand>
        <name>ATP</name>
        <dbReference type="ChEBI" id="CHEBI:30616"/>
    </ligand>
</feature>
<dbReference type="GO" id="GO:0006892">
    <property type="term" value="P:post-Golgi vesicle-mediated transport"/>
    <property type="evidence" value="ECO:0007669"/>
    <property type="project" value="TreeGrafter"/>
</dbReference>
<dbReference type="InterPro" id="IPR023214">
    <property type="entry name" value="HAD_sf"/>
</dbReference>
<feature type="binding site" evidence="14">
    <location>
        <position position="505"/>
    </location>
    <ligand>
        <name>ATP</name>
        <dbReference type="ChEBI" id="CHEBI:30616"/>
    </ligand>
</feature>
<feature type="binding site" evidence="14">
    <location>
        <position position="715"/>
    </location>
    <ligand>
        <name>ATP</name>
        <dbReference type="ChEBI" id="CHEBI:30616"/>
    </ligand>
</feature>
<name>A0A075AVP5_ROZAC</name>
<feature type="active site" description="4-aspartylphosphate intermediate" evidence="13">
    <location>
        <position position="394"/>
    </location>
</feature>
<feature type="binding site" evidence="14">
    <location>
        <position position="635"/>
    </location>
    <ligand>
        <name>ATP</name>
        <dbReference type="ChEBI" id="CHEBI:30616"/>
    </ligand>
</feature>
<dbReference type="HOGENOM" id="CLU_000846_3_2_1"/>
<evidence type="ECO:0000256" key="17">
    <source>
        <dbReference type="SAM" id="Coils"/>
    </source>
</evidence>
<dbReference type="EMBL" id="KE560959">
    <property type="protein sequence ID" value="EPZ34398.1"/>
    <property type="molecule type" value="Genomic_DNA"/>
</dbReference>
<dbReference type="PROSITE" id="PS00154">
    <property type="entry name" value="ATPASE_E1_E2"/>
    <property type="match status" value="1"/>
</dbReference>
<comment type="cofactor">
    <cofactor evidence="15">
        <name>Mg(2+)</name>
        <dbReference type="ChEBI" id="CHEBI:18420"/>
    </cofactor>
</comment>
<feature type="transmembrane region" description="Helical" evidence="16">
    <location>
        <begin position="49"/>
        <end position="70"/>
    </location>
</feature>
<evidence type="ECO:0000256" key="16">
    <source>
        <dbReference type="RuleBase" id="RU362033"/>
    </source>
</evidence>
<evidence type="ECO:0000256" key="9">
    <source>
        <dbReference type="ARBA" id="ARBA00022989"/>
    </source>
</evidence>
<feature type="binding site" evidence="15">
    <location>
        <position position="396"/>
    </location>
    <ligand>
        <name>Mg(2+)</name>
        <dbReference type="ChEBI" id="CHEBI:18420"/>
    </ligand>
</feature>
<comment type="similarity">
    <text evidence="2 16">Belongs to the cation transport ATPase (P-type) (TC 3.A.3) family. Type IV subfamily.</text>
</comment>
<feature type="transmembrane region" description="Helical" evidence="16">
    <location>
        <begin position="1228"/>
        <end position="1249"/>
    </location>
</feature>
<dbReference type="SUPFAM" id="SSF81665">
    <property type="entry name" value="Calcium ATPase, transmembrane domain M"/>
    <property type="match status" value="1"/>
</dbReference>
<dbReference type="InterPro" id="IPR032630">
    <property type="entry name" value="P_typ_ATPase_c"/>
</dbReference>
<keyword evidence="5 14" id="KW-0547">Nucleotide-binding</keyword>
<feature type="transmembrane region" description="Helical" evidence="16">
    <location>
        <begin position="329"/>
        <end position="348"/>
    </location>
</feature>
<organism evidence="20 21">
    <name type="scientific">Rozella allomycis (strain CSF55)</name>
    <dbReference type="NCBI Taxonomy" id="988480"/>
    <lineage>
        <taxon>Eukaryota</taxon>
        <taxon>Fungi</taxon>
        <taxon>Fungi incertae sedis</taxon>
        <taxon>Cryptomycota</taxon>
        <taxon>Cryptomycota incertae sedis</taxon>
        <taxon>Rozella</taxon>
    </lineage>
</organism>
<evidence type="ECO:0000256" key="4">
    <source>
        <dbReference type="ARBA" id="ARBA00022723"/>
    </source>
</evidence>
<keyword evidence="9 16" id="KW-1133">Transmembrane helix</keyword>
<keyword evidence="6 14" id="KW-0067">ATP-binding</keyword>
<evidence type="ECO:0000256" key="11">
    <source>
        <dbReference type="ARBA" id="ARBA00034036"/>
    </source>
</evidence>
<evidence type="ECO:0000256" key="2">
    <source>
        <dbReference type="ARBA" id="ARBA00008109"/>
    </source>
</evidence>
<dbReference type="OMA" id="GWFLWNI"/>
<feature type="binding site" evidence="14">
    <location>
        <position position="969"/>
    </location>
    <ligand>
        <name>ATP</name>
        <dbReference type="ChEBI" id="CHEBI:30616"/>
    </ligand>
</feature>
<feature type="domain" description="P-type ATPase C-terminal" evidence="19">
    <location>
        <begin position="1046"/>
        <end position="1298"/>
    </location>
</feature>
<feature type="binding site" evidence="14">
    <location>
        <position position="546"/>
    </location>
    <ligand>
        <name>ATP</name>
        <dbReference type="ChEBI" id="CHEBI:30616"/>
    </ligand>
</feature>
<dbReference type="InterPro" id="IPR001757">
    <property type="entry name" value="P_typ_ATPase"/>
</dbReference>
<evidence type="ECO:0000256" key="10">
    <source>
        <dbReference type="ARBA" id="ARBA00023136"/>
    </source>
</evidence>
<feature type="binding site" evidence="15">
    <location>
        <position position="394"/>
    </location>
    <ligand>
        <name>Mg(2+)</name>
        <dbReference type="ChEBI" id="CHEBI:18420"/>
    </ligand>
</feature>
<feature type="transmembrane region" description="Helical" evidence="16">
    <location>
        <begin position="1077"/>
        <end position="1098"/>
    </location>
</feature>
<feature type="transmembrane region" description="Helical" evidence="16">
    <location>
        <begin position="1110"/>
        <end position="1130"/>
    </location>
</feature>
<dbReference type="Gene3D" id="3.40.1110.10">
    <property type="entry name" value="Calcium-transporting ATPase, cytoplasmic domain N"/>
    <property type="match status" value="1"/>
</dbReference>
<evidence type="ECO:0000256" key="6">
    <source>
        <dbReference type="ARBA" id="ARBA00022840"/>
    </source>
</evidence>
<evidence type="ECO:0000259" key="19">
    <source>
        <dbReference type="Pfam" id="PF16212"/>
    </source>
</evidence>
<comment type="catalytic activity">
    <reaction evidence="11 16">
        <text>ATP + H2O + phospholipidSide 1 = ADP + phosphate + phospholipidSide 2.</text>
        <dbReference type="EC" id="7.6.2.1"/>
    </reaction>
</comment>
<dbReference type="GO" id="GO:0005886">
    <property type="term" value="C:plasma membrane"/>
    <property type="evidence" value="ECO:0007669"/>
    <property type="project" value="TreeGrafter"/>
</dbReference>
<feature type="binding site" evidence="15">
    <location>
        <position position="1020"/>
    </location>
    <ligand>
        <name>Mg(2+)</name>
        <dbReference type="ChEBI" id="CHEBI:18420"/>
    </ligand>
</feature>
<dbReference type="GO" id="GO:0005802">
    <property type="term" value="C:trans-Golgi network"/>
    <property type="evidence" value="ECO:0007669"/>
    <property type="project" value="TreeGrafter"/>
</dbReference>
<dbReference type="InterPro" id="IPR036412">
    <property type="entry name" value="HAD-like_sf"/>
</dbReference>
<feature type="binding site" evidence="14">
    <location>
        <position position="716"/>
    </location>
    <ligand>
        <name>ATP</name>
        <dbReference type="ChEBI" id="CHEBI:30616"/>
    </ligand>
</feature>
<dbReference type="OrthoDB" id="377733at2759"/>
<dbReference type="GO" id="GO:0032456">
    <property type="term" value="P:endocytic recycling"/>
    <property type="evidence" value="ECO:0007669"/>
    <property type="project" value="TreeGrafter"/>
</dbReference>
<feature type="binding site" evidence="14">
    <location>
        <position position="396"/>
    </location>
    <ligand>
        <name>ATP</name>
        <dbReference type="ChEBI" id="CHEBI:30616"/>
    </ligand>
</feature>
<dbReference type="NCBIfam" id="TIGR01652">
    <property type="entry name" value="ATPase-Plipid"/>
    <property type="match status" value="1"/>
</dbReference>
<comment type="subcellular location">
    <subcellularLocation>
        <location evidence="1 16">Membrane</location>
        <topology evidence="1 16">Multi-pass membrane protein</topology>
    </subcellularLocation>
</comment>
<dbReference type="InterPro" id="IPR008250">
    <property type="entry name" value="ATPase_P-typ_transduc_dom_A_sf"/>
</dbReference>
<dbReference type="InterPro" id="IPR018303">
    <property type="entry name" value="ATPase_P-typ_P_site"/>
</dbReference>
<keyword evidence="4 15" id="KW-0479">Metal-binding</keyword>
<dbReference type="Pfam" id="PF13246">
    <property type="entry name" value="Cation_ATPase"/>
    <property type="match status" value="1"/>
</dbReference>
<dbReference type="GO" id="GO:0016887">
    <property type="term" value="F:ATP hydrolysis activity"/>
    <property type="evidence" value="ECO:0007669"/>
    <property type="project" value="InterPro"/>
</dbReference>
<evidence type="ECO:0000256" key="3">
    <source>
        <dbReference type="ARBA" id="ARBA00022692"/>
    </source>
</evidence>
<dbReference type="NCBIfam" id="TIGR01494">
    <property type="entry name" value="ATPase_P-type"/>
    <property type="match status" value="1"/>
</dbReference>
<sequence length="1305" mass="150670">MNSPDETHTEKPEECRYINTSDADNKNLFPDNRVRTARYTLYSFLPKQLLYQFSKIANVYFLFISVLQMIPGLSPTGTWTTIVPLSVFVVLGMLREGYDDHKRYQQDDVENNTPAIVMRKKDDKMEWVTVPWWDVRVGEKLIVRNNEFFPADILLLNSSEIEGVCYVETANLDGETNLKSKESLDVTVKAAWTEDHLKELNMNIKVQLPDNDLYNFDGAIVLTENGEEIKRPVGINQLLLRGSQLKKTSFIYGVVVYTGEDTKIRRNGNANIKSKMSVMETRITNRIIAMVFIFVLMVALISFLVFIFQNGDLPWYVSSQTTADLAMQYFTFVVLYNTMIPISLYVTLEIVRMTQAFYIDSDVEMYCAESDTPAKARTSSLNEDLGQISYLFSDKTGTLTENKMIMRYFTTKGMLIQQGLVDESMKIKSEKVILDPSREQKEMMVEFMQCLSLCHTVLPTIPEHSVITKPSEDKNGITMNKFKTLDESENGYFKSIEYQAMSPDEVALLNGARDNGFVFHQRRNKMVVIREVDVDVEYELLDVLEFSSSRKRMSTIYRMPNNKIMLICKGADNVITRRLKSDNDIARELKDRSNKKNNESNLEIEKYKNDLENNKNELNDLTFELIDLMAIQGYRTLLYGKREISETEYKEWKKVYQDACLTLNNRNEEIEKACELMERDLILVGGTGIEDKLQDKVGETIDLLKKMGIKVWVLTGDKRETVINIGKASSIIKPNSEIFQLNEKGSIEENLNFIWRDLNKRNERVKGEGEQVDVNGEVKVNEEVKYIKVEVKVEKKACELMERDLILVGGTGIEDKLQDKVGETIDLLKKMGIKVWVLTGDKRETVINIGKASSIIKPNSEIFQLNEKGSIEENLNFIWRDLNKRNERVKGEGEQVDDNGEVKVESEQDANANIEVPHVNKRQGLIYNLIVDGQELIEIEENPILLDKFLLVASKMETVICCRVSPVQKAKIVKFARDRLQELLETNDWPDDRIEFKSNRFIKFIKDFKKTPVVTCAIGDGANDISMIQEAHVGIGITGKEGLQAARASDYSIAQFRHLQRLLLVHGHYSYYRTSNFLLSTFYKNIMFYLTQLFFQIFTKFSGTSMYEQWTLSLFNIAWCALIVIFVGVFDRDYPINFLFSNPSIYSHGQLFKYINFKKFFQWMAFSLYHSLILVFGIVGISYFSSSDLYNSDYLYNMGVIVYTCVVLLVNFKLAYLETKYWAWPIQVIFLLTVLVWYCLYQPVYTLFYSFTSLGFEVYGQFSVLFSTFYFHFSVLFLLLVALIPDIIKFVVNKMSNPSFNTISI</sequence>
<keyword evidence="7 15" id="KW-0460">Magnesium</keyword>
<feature type="coiled-coil region" evidence="17">
    <location>
        <begin position="590"/>
        <end position="624"/>
    </location>
</feature>
<feature type="transmembrane region" description="Helical" evidence="16">
    <location>
        <begin position="1196"/>
        <end position="1216"/>
    </location>
</feature>
<dbReference type="GO" id="GO:0000287">
    <property type="term" value="F:magnesium ion binding"/>
    <property type="evidence" value="ECO:0007669"/>
    <property type="project" value="UniProtKB-UniRule"/>
</dbReference>
<evidence type="ECO:0000256" key="14">
    <source>
        <dbReference type="PIRSR" id="PIRSR606539-2"/>
    </source>
</evidence>
<feature type="binding site" evidence="14">
    <location>
        <position position="394"/>
    </location>
    <ligand>
        <name>ATP</name>
        <dbReference type="ChEBI" id="CHEBI:30616"/>
    </ligand>
</feature>
<dbReference type="GO" id="GO:0045332">
    <property type="term" value="P:phospholipid translocation"/>
    <property type="evidence" value="ECO:0007669"/>
    <property type="project" value="TreeGrafter"/>
</dbReference>
<dbReference type="PANTHER" id="PTHR24092">
    <property type="entry name" value="PROBABLE PHOSPHOLIPID-TRANSPORTING ATPASE"/>
    <property type="match status" value="1"/>
</dbReference>
<dbReference type="InterPro" id="IPR023298">
    <property type="entry name" value="ATPase_P-typ_TM_dom_sf"/>
</dbReference>
<evidence type="ECO:0000256" key="5">
    <source>
        <dbReference type="ARBA" id="ARBA00022741"/>
    </source>
</evidence>
<feature type="binding site" evidence="15">
    <location>
        <position position="1024"/>
    </location>
    <ligand>
        <name>Mg(2+)</name>
        <dbReference type="ChEBI" id="CHEBI:18420"/>
    </ligand>
</feature>
<feature type="binding site" evidence="14">
    <location>
        <position position="963"/>
    </location>
    <ligand>
        <name>ATP</name>
        <dbReference type="ChEBI" id="CHEBI:30616"/>
    </ligand>
</feature>
<dbReference type="InterPro" id="IPR006539">
    <property type="entry name" value="P-type_ATPase_IV"/>
</dbReference>
<evidence type="ECO:0000256" key="8">
    <source>
        <dbReference type="ARBA" id="ARBA00022967"/>
    </source>
</evidence>
<feature type="binding site" evidence="14">
    <location>
        <position position="569"/>
    </location>
    <ligand>
        <name>ATP</name>
        <dbReference type="ChEBI" id="CHEBI:30616"/>
    </ligand>
</feature>
<evidence type="ECO:0000256" key="7">
    <source>
        <dbReference type="ARBA" id="ARBA00022842"/>
    </source>
</evidence>
<dbReference type="Pfam" id="PF16212">
    <property type="entry name" value="PhoLip_ATPase_C"/>
    <property type="match status" value="1"/>
</dbReference>
<accession>A0A075AVP5</accession>
<keyword evidence="10 16" id="KW-0472">Membrane</keyword>
<dbReference type="GO" id="GO:0140326">
    <property type="term" value="F:ATPase-coupled intramembrane lipid transporter activity"/>
    <property type="evidence" value="ECO:0007669"/>
    <property type="project" value="UniProtKB-EC"/>
</dbReference>
<feature type="binding site" evidence="14">
    <location>
        <position position="1023"/>
    </location>
    <ligand>
        <name>ATP</name>
        <dbReference type="ChEBI" id="CHEBI:30616"/>
    </ligand>
</feature>
<feature type="binding site" evidence="14">
    <location>
        <position position="1024"/>
    </location>
    <ligand>
        <name>ATP</name>
        <dbReference type="ChEBI" id="CHEBI:30616"/>
    </ligand>
</feature>
<dbReference type="SUPFAM" id="SSF56784">
    <property type="entry name" value="HAD-like"/>
    <property type="match status" value="2"/>
</dbReference>
<dbReference type="EC" id="7.6.2.1" evidence="16"/>
<evidence type="ECO:0000256" key="12">
    <source>
        <dbReference type="ARBA" id="ARBA00049128"/>
    </source>
</evidence>
<feature type="transmembrane region" description="Helical" evidence="16">
    <location>
        <begin position="1269"/>
        <end position="1292"/>
    </location>
</feature>
<dbReference type="Proteomes" id="UP000030755">
    <property type="component" value="Unassembled WGS sequence"/>
</dbReference>
<dbReference type="SUPFAM" id="SSF81660">
    <property type="entry name" value="Metal cation-transporting ATPase, ATP-binding domain N"/>
    <property type="match status" value="1"/>
</dbReference>
<evidence type="ECO:0000313" key="20">
    <source>
        <dbReference type="EMBL" id="EPZ34398.1"/>
    </source>
</evidence>
<dbReference type="Gene3D" id="2.70.150.10">
    <property type="entry name" value="Calcium-transporting ATPase, cytoplasmic transduction domain A"/>
    <property type="match status" value="1"/>
</dbReference>
<evidence type="ECO:0000256" key="15">
    <source>
        <dbReference type="PIRSR" id="PIRSR606539-3"/>
    </source>
</evidence>
<dbReference type="PRINTS" id="PR00119">
    <property type="entry name" value="CATATPASE"/>
</dbReference>
<dbReference type="Pfam" id="PF16209">
    <property type="entry name" value="PhoLip_ATPase_N"/>
    <property type="match status" value="1"/>
</dbReference>
<feature type="transmembrane region" description="Helical" evidence="16">
    <location>
        <begin position="76"/>
        <end position="94"/>
    </location>
</feature>
<dbReference type="PANTHER" id="PTHR24092:SF174">
    <property type="entry name" value="PHOSPHOLIPID-TRANSPORTING ATPASE DNF3-RELATED"/>
    <property type="match status" value="1"/>
</dbReference>
<keyword evidence="3 16" id="KW-0812">Transmembrane</keyword>
<protein>
    <recommendedName>
        <fullName evidence="16">Phospholipid-transporting ATPase</fullName>
        <ecNumber evidence="16">7.6.2.1</ecNumber>
    </recommendedName>
</protein>
<feature type="transmembrane region" description="Helical" evidence="16">
    <location>
        <begin position="287"/>
        <end position="309"/>
    </location>
</feature>
<dbReference type="SUPFAM" id="SSF81653">
    <property type="entry name" value="Calcium ATPase, transduction domain A"/>
    <property type="match status" value="1"/>
</dbReference>
<feature type="binding site" evidence="14">
    <location>
        <position position="717"/>
    </location>
    <ligand>
        <name>ATP</name>
        <dbReference type="ChEBI" id="CHEBI:30616"/>
    </ligand>
</feature>
<dbReference type="STRING" id="988480.A0A075AVP5"/>
<keyword evidence="8 16" id="KW-1278">Translocase</keyword>
<feature type="domain" description="P-type ATPase N-terminal" evidence="18">
    <location>
        <begin position="17"/>
        <end position="82"/>
    </location>
</feature>
<dbReference type="GO" id="GO:0005524">
    <property type="term" value="F:ATP binding"/>
    <property type="evidence" value="ECO:0007669"/>
    <property type="project" value="UniProtKB-UniRule"/>
</dbReference>
<dbReference type="InterPro" id="IPR023299">
    <property type="entry name" value="ATPase_P-typ_cyto_dom_N"/>
</dbReference>
<keyword evidence="21" id="KW-1185">Reference proteome</keyword>
<evidence type="ECO:0000256" key="13">
    <source>
        <dbReference type="PIRSR" id="PIRSR606539-1"/>
    </source>
</evidence>
<reference evidence="20 21" key="1">
    <citation type="journal article" date="2013" name="Curr. Biol.">
        <title>Shared signatures of parasitism and phylogenomics unite Cryptomycota and microsporidia.</title>
        <authorList>
            <person name="James T.Y."/>
            <person name="Pelin A."/>
            <person name="Bonen L."/>
            <person name="Ahrendt S."/>
            <person name="Sain D."/>
            <person name="Corradi N."/>
            <person name="Stajich J.E."/>
        </authorList>
    </citation>
    <scope>NUCLEOTIDE SEQUENCE [LARGE SCALE GENOMIC DNA]</scope>
    <source>
        <strain evidence="20 21">CSF55</strain>
    </source>
</reference>
<comment type="catalytic activity">
    <reaction evidence="12">
        <text>a 1,2-diacyl-sn-glycero-3-phosphoethanolamine(out) + ATP + H2O = a 1,2-diacyl-sn-glycero-3-phosphoethanolamine(in) + ADP + phosphate + H(+)</text>
        <dbReference type="Rhea" id="RHEA:66132"/>
        <dbReference type="ChEBI" id="CHEBI:15377"/>
        <dbReference type="ChEBI" id="CHEBI:15378"/>
        <dbReference type="ChEBI" id="CHEBI:30616"/>
        <dbReference type="ChEBI" id="CHEBI:43474"/>
        <dbReference type="ChEBI" id="CHEBI:64612"/>
        <dbReference type="ChEBI" id="CHEBI:456216"/>
    </reaction>
    <physiologicalReaction direction="left-to-right" evidence="12">
        <dbReference type="Rhea" id="RHEA:66133"/>
    </physiologicalReaction>
</comment>
<gene>
    <name evidence="20" type="ORF">O9G_000585</name>
</gene>
<proteinExistence type="inferred from homology"/>
<evidence type="ECO:0000313" key="21">
    <source>
        <dbReference type="Proteomes" id="UP000030755"/>
    </source>
</evidence>
<dbReference type="Gene3D" id="3.40.50.1000">
    <property type="entry name" value="HAD superfamily/HAD-like"/>
    <property type="match status" value="2"/>
</dbReference>
<dbReference type="InterPro" id="IPR032631">
    <property type="entry name" value="P-type_ATPase_N"/>
</dbReference>
<feature type="transmembrane region" description="Helical" evidence="16">
    <location>
        <begin position="1160"/>
        <end position="1184"/>
    </location>
</feature>
<keyword evidence="17" id="KW-0175">Coiled coil</keyword>
<evidence type="ECO:0000256" key="1">
    <source>
        <dbReference type="ARBA" id="ARBA00004141"/>
    </source>
</evidence>